<dbReference type="Pfam" id="PF01568">
    <property type="entry name" value="Molydop_binding"/>
    <property type="match status" value="1"/>
</dbReference>
<dbReference type="Proteomes" id="UP000076964">
    <property type="component" value="Unassembled WGS sequence"/>
</dbReference>
<dbReference type="Gene3D" id="2.20.25.90">
    <property type="entry name" value="ADC-like domains"/>
    <property type="match status" value="1"/>
</dbReference>
<organism evidence="10 11">
    <name type="scientific">Thermodesulfatator autotrophicus</name>
    <dbReference type="NCBI Taxonomy" id="1795632"/>
    <lineage>
        <taxon>Bacteria</taxon>
        <taxon>Pseudomonadati</taxon>
        <taxon>Thermodesulfobacteriota</taxon>
        <taxon>Thermodesulfobacteria</taxon>
        <taxon>Thermodesulfobacteriales</taxon>
        <taxon>Thermodesulfatatoraceae</taxon>
        <taxon>Thermodesulfatator</taxon>
    </lineage>
</organism>
<proteinExistence type="inferred from homology"/>
<dbReference type="STRING" id="1795632.TH606_00060"/>
<dbReference type="CDD" id="cd02778">
    <property type="entry name" value="MopB_CT_Thiosulfate-R-like"/>
    <property type="match status" value="1"/>
</dbReference>
<evidence type="ECO:0000256" key="2">
    <source>
        <dbReference type="ARBA" id="ARBA00022485"/>
    </source>
</evidence>
<dbReference type="PROSITE" id="PS51669">
    <property type="entry name" value="4FE4S_MOW_BIS_MGD"/>
    <property type="match status" value="1"/>
</dbReference>
<gene>
    <name evidence="10" type="ORF">TH606_00060</name>
</gene>
<keyword evidence="5" id="KW-0732">Signal</keyword>
<evidence type="ECO:0000313" key="10">
    <source>
        <dbReference type="EMBL" id="OAG28694.1"/>
    </source>
</evidence>
<evidence type="ECO:0000259" key="9">
    <source>
        <dbReference type="PROSITE" id="PS51669"/>
    </source>
</evidence>
<feature type="domain" description="4Fe-4S Mo/W bis-MGD-type" evidence="9">
    <location>
        <begin position="1"/>
        <end position="55"/>
    </location>
</feature>
<dbReference type="OrthoDB" id="9803192at2"/>
<dbReference type="EMBL" id="LSFI01000001">
    <property type="protein sequence ID" value="OAG28694.1"/>
    <property type="molecule type" value="Genomic_DNA"/>
</dbReference>
<evidence type="ECO:0000256" key="6">
    <source>
        <dbReference type="ARBA" id="ARBA00023002"/>
    </source>
</evidence>
<dbReference type="InterPro" id="IPR006657">
    <property type="entry name" value="MoPterin_dinucl-bd_dom"/>
</dbReference>
<evidence type="ECO:0000256" key="7">
    <source>
        <dbReference type="ARBA" id="ARBA00023004"/>
    </source>
</evidence>
<dbReference type="SUPFAM" id="SSF50692">
    <property type="entry name" value="ADC-like"/>
    <property type="match status" value="1"/>
</dbReference>
<dbReference type="InterPro" id="IPR050612">
    <property type="entry name" value="Prok_Mopterin_Oxidored"/>
</dbReference>
<dbReference type="GO" id="GO:0051539">
    <property type="term" value="F:4 iron, 4 sulfur cluster binding"/>
    <property type="evidence" value="ECO:0007669"/>
    <property type="project" value="UniProtKB-KW"/>
</dbReference>
<dbReference type="SMART" id="SM00926">
    <property type="entry name" value="Molybdop_Fe4S4"/>
    <property type="match status" value="1"/>
</dbReference>
<keyword evidence="6" id="KW-0560">Oxidoreductase</keyword>
<comment type="caution">
    <text evidence="10">The sequence shown here is derived from an EMBL/GenBank/DDBJ whole genome shotgun (WGS) entry which is preliminary data.</text>
</comment>
<dbReference type="Gene3D" id="2.40.40.20">
    <property type="match status" value="1"/>
</dbReference>
<dbReference type="PANTHER" id="PTHR43742:SF9">
    <property type="entry name" value="TETRATHIONATE REDUCTASE SUBUNIT A"/>
    <property type="match status" value="1"/>
</dbReference>
<evidence type="ECO:0000256" key="3">
    <source>
        <dbReference type="ARBA" id="ARBA00022505"/>
    </source>
</evidence>
<evidence type="ECO:0000256" key="4">
    <source>
        <dbReference type="ARBA" id="ARBA00022723"/>
    </source>
</evidence>
<dbReference type="PANTHER" id="PTHR43742">
    <property type="entry name" value="TRIMETHYLAMINE-N-OXIDE REDUCTASE"/>
    <property type="match status" value="1"/>
</dbReference>
<protein>
    <submittedName>
        <fullName evidence="10">Thiosulfate reductase</fullName>
    </submittedName>
</protein>
<dbReference type="GO" id="GO:0016491">
    <property type="term" value="F:oxidoreductase activity"/>
    <property type="evidence" value="ECO:0007669"/>
    <property type="project" value="UniProtKB-KW"/>
</dbReference>
<dbReference type="GO" id="GO:0046872">
    <property type="term" value="F:metal ion binding"/>
    <property type="evidence" value="ECO:0007669"/>
    <property type="project" value="UniProtKB-KW"/>
</dbReference>
<dbReference type="Gene3D" id="3.40.228.10">
    <property type="entry name" value="Dimethylsulfoxide Reductase, domain 2"/>
    <property type="match status" value="1"/>
</dbReference>
<dbReference type="SUPFAM" id="SSF53706">
    <property type="entry name" value="Formate dehydrogenase/DMSO reductase, domains 1-3"/>
    <property type="match status" value="1"/>
</dbReference>
<keyword evidence="4" id="KW-0479">Metal-binding</keyword>
<keyword evidence="8" id="KW-0411">Iron-sulfur</keyword>
<accession>A0A177E9S2</accession>
<evidence type="ECO:0000256" key="5">
    <source>
        <dbReference type="ARBA" id="ARBA00022729"/>
    </source>
</evidence>
<dbReference type="InterPro" id="IPR009010">
    <property type="entry name" value="Asp_de-COase-like_dom_sf"/>
</dbReference>
<dbReference type="RefSeq" id="WP_068540346.1">
    <property type="nucleotide sequence ID" value="NZ_LSFI01000001.1"/>
</dbReference>
<dbReference type="PROSITE" id="PS00551">
    <property type="entry name" value="MOLYBDOPTERIN_PROK_1"/>
    <property type="match status" value="1"/>
</dbReference>
<keyword evidence="2" id="KW-0004">4Fe-4S</keyword>
<evidence type="ECO:0000313" key="11">
    <source>
        <dbReference type="Proteomes" id="UP000076964"/>
    </source>
</evidence>
<keyword evidence="7" id="KW-0408">Iron</keyword>
<dbReference type="AlphaFoldDB" id="A0A177E9S2"/>
<sequence>MRTVWSICGMCTVRCPIKVEVDNNEIKWIEGNPYLLGGSLCARGAAGEALVKDSEKPQTPLIRKGPRGSGKWDPVSWETAIDYLATKLENIISKYGARSIMVSTRGGPWQDMWKAFCFALGSPNYTNHDSACGRNIHHASLSVYGVGRKGFALDIKNTKHLILFGRNILASLGVAEVNQVLDMMEKGGRLTYIDCRQTLTGIKAHRFFMINPGTDYALCLGMINEIINQNAYDAEFIEKYVLGFEELKKFIEPYTAEWAAKECGIKAKNIKEFVSEIAQQKPQVIFHRGWMLSRYRDSFYTSRAIHILNVLMGNIEVPGGQIFTKGAADCQKKGPRNFSSLVKKPEEKRADGVGWRYKHFDAGPGLFHLFYDAMLTEDPYPIKALICYRHDPFTCFPDPEAQKEALDNCELLVSIDTHYSEFGWYSDIILPESTYLERETPIALKKGTKPYLWLRQRVLEPRYNTKANWEIFLLLTERLGLKNVFPFKDIDEIWEWQLEPTGFSIEDFNDKGFIPLTDKPVLYDREKLEGKFKTPTGKIEIISNKLEEAGFPSLKPYESPCRPPKGKYRLIFGRSPVHTHSHTINNPLLHELMPENTLWLNAREAQKLGIKEGDLVDIIADSVKFTGKAHVTEFIHPEVVYTVHGFGREIPYQTRAYNAGFADQKLMEGLLQRMDPVGGGLCLCERFVIVRRSSRNPKRRVEL</sequence>
<dbReference type="Pfam" id="PF00384">
    <property type="entry name" value="Molybdopterin"/>
    <property type="match status" value="1"/>
</dbReference>
<dbReference type="GO" id="GO:0043546">
    <property type="term" value="F:molybdopterin cofactor binding"/>
    <property type="evidence" value="ECO:0007669"/>
    <property type="project" value="InterPro"/>
</dbReference>
<reference evidence="10 11" key="1">
    <citation type="submission" date="2016-02" db="EMBL/GenBank/DDBJ databases">
        <title>Draft genome sequence of Thermodesulfatator sp. S606.</title>
        <authorList>
            <person name="Lai Q."/>
            <person name="Cao J."/>
            <person name="Dupont S."/>
            <person name="Shao Z."/>
            <person name="Jebbar M."/>
            <person name="Alain K."/>
        </authorList>
    </citation>
    <scope>NUCLEOTIDE SEQUENCE [LARGE SCALE GENOMIC DNA]</scope>
    <source>
        <strain evidence="10 11">S606</strain>
    </source>
</reference>
<dbReference type="InterPro" id="IPR027467">
    <property type="entry name" value="MopterinOxRdtase_cofactor_BS"/>
</dbReference>
<keyword evidence="11" id="KW-1185">Reference proteome</keyword>
<keyword evidence="3" id="KW-0500">Molybdenum</keyword>
<dbReference type="InterPro" id="IPR006656">
    <property type="entry name" value="Mopterin_OxRdtase"/>
</dbReference>
<dbReference type="Pfam" id="PF04879">
    <property type="entry name" value="Molybdop_Fe4S4"/>
    <property type="match status" value="1"/>
</dbReference>
<dbReference type="Gene3D" id="3.40.50.740">
    <property type="match status" value="1"/>
</dbReference>
<evidence type="ECO:0000256" key="1">
    <source>
        <dbReference type="ARBA" id="ARBA00010312"/>
    </source>
</evidence>
<name>A0A177E9S2_9BACT</name>
<evidence type="ECO:0000256" key="8">
    <source>
        <dbReference type="ARBA" id="ARBA00023014"/>
    </source>
</evidence>
<comment type="similarity">
    <text evidence="1">Belongs to the prokaryotic molybdopterin-containing oxidoreductase family.</text>
</comment>
<dbReference type="InterPro" id="IPR006963">
    <property type="entry name" value="Mopterin_OxRdtase_4Fe-4S_dom"/>
</dbReference>